<dbReference type="InterPro" id="IPR050243">
    <property type="entry name" value="PHP_phosphatase"/>
</dbReference>
<dbReference type="AlphaFoldDB" id="A0A1F5Q951"/>
<dbReference type="InterPro" id="IPR010994">
    <property type="entry name" value="RuvA_2-like"/>
</dbReference>
<dbReference type="GO" id="GO:0008270">
    <property type="term" value="F:zinc ion binding"/>
    <property type="evidence" value="ECO:0007669"/>
    <property type="project" value="TreeGrafter"/>
</dbReference>
<dbReference type="EMBL" id="MFFF01000027">
    <property type="protein sequence ID" value="OGE98729.1"/>
    <property type="molecule type" value="Genomic_DNA"/>
</dbReference>
<feature type="domain" description="DNA-directed DNA polymerase X" evidence="24">
    <location>
        <begin position="1"/>
        <end position="316"/>
    </location>
</feature>
<keyword evidence="9" id="KW-0548">Nucleotidyltransferase</keyword>
<keyword evidence="13" id="KW-0239">DNA-directed DNA polymerase</keyword>
<dbReference type="Gene3D" id="1.10.150.20">
    <property type="entry name" value="5' to 3' exonuclease, C-terminal subdomain"/>
    <property type="match status" value="1"/>
</dbReference>
<comment type="subcellular location">
    <subcellularLocation>
        <location evidence="2">Cytoplasm</location>
    </subcellularLocation>
</comment>
<evidence type="ECO:0000256" key="11">
    <source>
        <dbReference type="ARBA" id="ARBA00022763"/>
    </source>
</evidence>
<evidence type="ECO:0000256" key="14">
    <source>
        <dbReference type="ARBA" id="ARBA00023053"/>
    </source>
</evidence>
<comment type="catalytic activity">
    <reaction evidence="19">
        <text>a 5'-end 2'-deoxyribose-2'-deoxyribonucleotide-DNA = (2E,4S)-4-hydroxypenten-2-al-5-phosphate + a 5'-end 5'-phospho-2'-deoxyribonucleoside-DNA + H(+)</text>
        <dbReference type="Rhea" id="RHEA:76255"/>
        <dbReference type="Rhea" id="RHEA-COMP:13180"/>
        <dbReference type="Rhea" id="RHEA-COMP:18657"/>
        <dbReference type="ChEBI" id="CHEBI:15378"/>
        <dbReference type="ChEBI" id="CHEBI:136412"/>
        <dbReference type="ChEBI" id="CHEBI:195194"/>
        <dbReference type="ChEBI" id="CHEBI:195195"/>
    </reaction>
</comment>
<evidence type="ECO:0000256" key="2">
    <source>
        <dbReference type="ARBA" id="ARBA00004496"/>
    </source>
</evidence>
<dbReference type="InterPro" id="IPR037160">
    <property type="entry name" value="DNA_Pol_thumb_sf"/>
</dbReference>
<dbReference type="InterPro" id="IPR043519">
    <property type="entry name" value="NT_sf"/>
</dbReference>
<dbReference type="NCBIfam" id="NF006375">
    <property type="entry name" value="PRK08609.1"/>
    <property type="match status" value="1"/>
</dbReference>
<dbReference type="SUPFAM" id="SSF47781">
    <property type="entry name" value="RuvA domain 2-like"/>
    <property type="match status" value="1"/>
</dbReference>
<gene>
    <name evidence="25" type="ORF">A3J05_04445</name>
</gene>
<keyword evidence="15" id="KW-0234">DNA repair</keyword>
<comment type="catalytic activity">
    <reaction evidence="21">
        <text>DNA(n) + a 2'-deoxyribonucleoside 5'-triphosphate = DNA(n+1) + diphosphate</text>
        <dbReference type="Rhea" id="RHEA:22508"/>
        <dbReference type="Rhea" id="RHEA-COMP:17339"/>
        <dbReference type="Rhea" id="RHEA-COMP:17340"/>
        <dbReference type="ChEBI" id="CHEBI:33019"/>
        <dbReference type="ChEBI" id="CHEBI:61560"/>
        <dbReference type="ChEBI" id="CHEBI:173112"/>
        <dbReference type="EC" id="2.7.7.7"/>
    </reaction>
</comment>
<evidence type="ECO:0000313" key="25">
    <source>
        <dbReference type="EMBL" id="OGE98729.1"/>
    </source>
</evidence>
<dbReference type="SUPFAM" id="SSF47802">
    <property type="entry name" value="DNA polymerase beta, N-terminal domain-like"/>
    <property type="match status" value="1"/>
</dbReference>
<dbReference type="InterPro" id="IPR029398">
    <property type="entry name" value="PolB_thumb"/>
</dbReference>
<dbReference type="SUPFAM" id="SSF89550">
    <property type="entry name" value="PHP domain-like"/>
    <property type="match status" value="1"/>
</dbReference>
<dbReference type="GO" id="GO:0006281">
    <property type="term" value="P:DNA repair"/>
    <property type="evidence" value="ECO:0007669"/>
    <property type="project" value="UniProtKB-KW"/>
</dbReference>
<evidence type="ECO:0000256" key="9">
    <source>
        <dbReference type="ARBA" id="ARBA00022695"/>
    </source>
</evidence>
<dbReference type="Pfam" id="PF14520">
    <property type="entry name" value="HHH_5"/>
    <property type="match status" value="1"/>
</dbReference>
<dbReference type="SMART" id="SM00483">
    <property type="entry name" value="POLXc"/>
    <property type="match status" value="1"/>
</dbReference>
<dbReference type="Pfam" id="PF14716">
    <property type="entry name" value="HHH_8"/>
    <property type="match status" value="1"/>
</dbReference>
<dbReference type="SMART" id="SM00481">
    <property type="entry name" value="POLIIIAc"/>
    <property type="match status" value="1"/>
</dbReference>
<evidence type="ECO:0000256" key="16">
    <source>
        <dbReference type="ARBA" id="ARBA00035717"/>
    </source>
</evidence>
<dbReference type="GO" id="GO:0042578">
    <property type="term" value="F:phosphoric ester hydrolase activity"/>
    <property type="evidence" value="ECO:0007669"/>
    <property type="project" value="TreeGrafter"/>
</dbReference>
<dbReference type="GO" id="GO:0003887">
    <property type="term" value="F:DNA-directed DNA polymerase activity"/>
    <property type="evidence" value="ECO:0007669"/>
    <property type="project" value="UniProtKB-KW"/>
</dbReference>
<evidence type="ECO:0000256" key="10">
    <source>
        <dbReference type="ARBA" id="ARBA00022705"/>
    </source>
</evidence>
<dbReference type="PIRSF" id="PIRSF005047">
    <property type="entry name" value="UCP005047_YshC"/>
    <property type="match status" value="1"/>
</dbReference>
<dbReference type="InterPro" id="IPR002054">
    <property type="entry name" value="DNA-dir_DNA_pol_X"/>
</dbReference>
<evidence type="ECO:0000256" key="17">
    <source>
        <dbReference type="ARBA" id="ARBA00035726"/>
    </source>
</evidence>
<dbReference type="Gene3D" id="3.30.210.10">
    <property type="entry name" value="DNA polymerase, thumb domain"/>
    <property type="match status" value="1"/>
</dbReference>
<dbReference type="PRINTS" id="PR00870">
    <property type="entry name" value="DNAPOLXBETA"/>
</dbReference>
<dbReference type="SMART" id="SM00278">
    <property type="entry name" value="HhH1"/>
    <property type="match status" value="3"/>
</dbReference>
<dbReference type="Proteomes" id="UP000177235">
    <property type="component" value="Unassembled WGS sequence"/>
</dbReference>
<evidence type="ECO:0000256" key="15">
    <source>
        <dbReference type="ARBA" id="ARBA00023204"/>
    </source>
</evidence>
<dbReference type="InterPro" id="IPR010996">
    <property type="entry name" value="HHH_MUS81"/>
</dbReference>
<dbReference type="InterPro" id="IPR022311">
    <property type="entry name" value="PolX-like"/>
</dbReference>
<dbReference type="Gene3D" id="3.20.20.140">
    <property type="entry name" value="Metal-dependent hydrolases"/>
    <property type="match status" value="1"/>
</dbReference>
<feature type="domain" description="Polymerase/histidinol phosphatase N-terminal" evidence="23">
    <location>
        <begin position="346"/>
        <end position="426"/>
    </location>
</feature>
<evidence type="ECO:0000256" key="4">
    <source>
        <dbReference type="ARBA" id="ARBA00012720"/>
    </source>
</evidence>
<feature type="domain" description="Helix-hairpin-helix DNA-binding motif class 1" evidence="22">
    <location>
        <begin position="128"/>
        <end position="147"/>
    </location>
</feature>
<keyword evidence="11" id="KW-0227">DNA damage</keyword>
<dbReference type="PANTHER" id="PTHR36928">
    <property type="entry name" value="PHOSPHATASE YCDX-RELATED"/>
    <property type="match status" value="1"/>
</dbReference>
<keyword evidence="7" id="KW-0237">DNA synthesis</keyword>
<dbReference type="CDD" id="cd07436">
    <property type="entry name" value="PHP_PolX"/>
    <property type="match status" value="1"/>
</dbReference>
<dbReference type="InterPro" id="IPR003583">
    <property type="entry name" value="Hlx-hairpin-Hlx_DNA-bd_motif"/>
</dbReference>
<dbReference type="SUPFAM" id="SSF81301">
    <property type="entry name" value="Nucleotidyltransferase"/>
    <property type="match status" value="1"/>
</dbReference>
<dbReference type="EC" id="4.2.99.18" evidence="4"/>
<keyword evidence="10" id="KW-0235">DNA replication</keyword>
<dbReference type="InterPro" id="IPR016195">
    <property type="entry name" value="Pol/histidinol_Pase-like"/>
</dbReference>
<dbReference type="CDD" id="cd00141">
    <property type="entry name" value="NT_POLXc"/>
    <property type="match status" value="1"/>
</dbReference>
<name>A0A1F5Q951_9BACT</name>
<evidence type="ECO:0000259" key="23">
    <source>
        <dbReference type="SMART" id="SM00481"/>
    </source>
</evidence>
<evidence type="ECO:0000256" key="13">
    <source>
        <dbReference type="ARBA" id="ARBA00022932"/>
    </source>
</evidence>
<keyword evidence="12" id="KW-0832">Ubl conjugation</keyword>
<dbReference type="Gene3D" id="1.10.150.110">
    <property type="entry name" value="DNA polymerase beta, N-terminal domain-like"/>
    <property type="match status" value="1"/>
</dbReference>
<dbReference type="GO" id="GO:0003677">
    <property type="term" value="F:DNA binding"/>
    <property type="evidence" value="ECO:0007669"/>
    <property type="project" value="InterPro"/>
</dbReference>
<keyword evidence="8" id="KW-0808">Transferase</keyword>
<protein>
    <recommendedName>
        <fullName evidence="5">DNA polymerase beta</fullName>
        <ecNumber evidence="3">2.7.7.7</ecNumber>
        <ecNumber evidence="4">4.2.99.18</ecNumber>
    </recommendedName>
    <alternativeName>
        <fullName evidence="16">5'-deoxyribose-phosphate lyase</fullName>
    </alternativeName>
    <alternativeName>
        <fullName evidence="17">AP lyase</fullName>
    </alternativeName>
</protein>
<comment type="cofactor">
    <cofactor evidence="1">
        <name>Mg(2+)</name>
        <dbReference type="ChEBI" id="CHEBI:18420"/>
    </cofactor>
</comment>
<evidence type="ECO:0000256" key="20">
    <source>
        <dbReference type="ARBA" id="ARBA00045548"/>
    </source>
</evidence>
<evidence type="ECO:0000256" key="6">
    <source>
        <dbReference type="ARBA" id="ARBA00022481"/>
    </source>
</evidence>
<evidence type="ECO:0000256" key="12">
    <source>
        <dbReference type="ARBA" id="ARBA00022843"/>
    </source>
</evidence>
<sequence length="579" mass="64760">MKNSEMAKILREIGGYYEMKNEPFKPRAYERAADSLDALDEQAGQIYKEAGFKGLRTIPGIGQGIAEHIEELLKSGRLKKYDSLKKQMPVNLAELTSISGLGAKTAGELYKKLKIKNLKDLKRAVASHRLQKIKGFGKKTEENIVKALESKGTATQRYLLGYIYPIIERLRVKLESSGQFEKLIVGGSYRRKQETVGDIDVLAIAKNPKQAMDYFVNLPEAGQVVAHGVTKSAIRLNNGIQVDLLVVPPKSWGAAMIYFTGDLAHNIKMRKIAIDKGWKLSGTGLYKGKKLIAGISEEEVYKKLGLKQVPPPEIRTDSGEIEAALRQAQGKPGGLPKLIEYDEVRGDLQVQTSWTDGKASIEDMAMAAMALGREYIAITDHTKTLYMTGGLDEKKILQQGKEIERVNKKLRGKIRILKGAEVNILKDGTLDIADSTLAKLDVVGASIHSHFKLSREDQTKRIIRALSNPNVDIFFHPTTRIIQRRDPIDFDFEEVLKAAKKYRAALEINSYPDRLDLHDKMIRQTVEAGVKLVINTDAHAPKHLEFIQYGIAQARRGWATKKDILNTMTAEELLQYLTK</sequence>
<evidence type="ECO:0000256" key="19">
    <source>
        <dbReference type="ARBA" id="ARBA00044678"/>
    </source>
</evidence>
<dbReference type="InterPro" id="IPR002008">
    <property type="entry name" value="DNA_pol_X_beta-like"/>
</dbReference>
<evidence type="ECO:0000256" key="18">
    <source>
        <dbReference type="ARBA" id="ARBA00044632"/>
    </source>
</evidence>
<evidence type="ECO:0000256" key="1">
    <source>
        <dbReference type="ARBA" id="ARBA00001946"/>
    </source>
</evidence>
<dbReference type="InterPro" id="IPR003141">
    <property type="entry name" value="Pol/His_phosphatase_N"/>
</dbReference>
<evidence type="ECO:0000259" key="22">
    <source>
        <dbReference type="SMART" id="SM00278"/>
    </source>
</evidence>
<keyword evidence="6" id="KW-0488">Methylation</keyword>
<evidence type="ECO:0000313" key="26">
    <source>
        <dbReference type="Proteomes" id="UP000177235"/>
    </source>
</evidence>
<evidence type="ECO:0000256" key="8">
    <source>
        <dbReference type="ARBA" id="ARBA00022679"/>
    </source>
</evidence>
<evidence type="ECO:0000256" key="21">
    <source>
        <dbReference type="ARBA" id="ARBA00049244"/>
    </source>
</evidence>
<dbReference type="Pfam" id="PF14791">
    <property type="entry name" value="DNA_pol_B_thumb"/>
    <property type="match status" value="1"/>
</dbReference>
<dbReference type="GO" id="GO:0005829">
    <property type="term" value="C:cytosol"/>
    <property type="evidence" value="ECO:0007669"/>
    <property type="project" value="TreeGrafter"/>
</dbReference>
<dbReference type="PANTHER" id="PTHR36928:SF1">
    <property type="entry name" value="PHOSPHATASE YCDX-RELATED"/>
    <property type="match status" value="1"/>
</dbReference>
<comment type="catalytic activity">
    <reaction evidence="18">
        <text>2'-deoxyribonucleotide-(2'-deoxyribose 5'-phosphate)-2'-deoxyribonucleotide-DNA = a 3'-end 2'-deoxyribonucleotide-(2,3-dehydro-2,3-deoxyribose 5'-phosphate)-DNA + a 5'-end 5'-phospho-2'-deoxyribonucleoside-DNA + H(+)</text>
        <dbReference type="Rhea" id="RHEA:66592"/>
        <dbReference type="Rhea" id="RHEA-COMP:13180"/>
        <dbReference type="Rhea" id="RHEA-COMP:16897"/>
        <dbReference type="Rhea" id="RHEA-COMP:17067"/>
        <dbReference type="ChEBI" id="CHEBI:15378"/>
        <dbReference type="ChEBI" id="CHEBI:136412"/>
        <dbReference type="ChEBI" id="CHEBI:157695"/>
        <dbReference type="ChEBI" id="CHEBI:167181"/>
        <dbReference type="EC" id="4.2.99.18"/>
    </reaction>
</comment>
<comment type="caution">
    <text evidence="25">The sequence shown here is derived from an EMBL/GenBank/DDBJ whole genome shotgun (WGS) entry which is preliminary data.</text>
</comment>
<dbReference type="Pfam" id="PF02811">
    <property type="entry name" value="PHP"/>
    <property type="match status" value="1"/>
</dbReference>
<dbReference type="EC" id="2.7.7.7" evidence="3"/>
<dbReference type="InterPro" id="IPR047967">
    <property type="entry name" value="PolX_PHP"/>
</dbReference>
<evidence type="ECO:0000259" key="24">
    <source>
        <dbReference type="SMART" id="SM00483"/>
    </source>
</evidence>
<evidence type="ECO:0000256" key="7">
    <source>
        <dbReference type="ARBA" id="ARBA00022634"/>
    </source>
</evidence>
<feature type="domain" description="Helix-hairpin-helix DNA-binding motif class 1" evidence="22">
    <location>
        <begin position="93"/>
        <end position="112"/>
    </location>
</feature>
<evidence type="ECO:0000256" key="5">
    <source>
        <dbReference type="ARBA" id="ARBA00020020"/>
    </source>
</evidence>
<dbReference type="Gene3D" id="3.30.460.10">
    <property type="entry name" value="Beta Polymerase, domain 2"/>
    <property type="match status" value="1"/>
</dbReference>
<reference evidence="25 26" key="1">
    <citation type="journal article" date="2016" name="Nat. Commun.">
        <title>Thousands of microbial genomes shed light on interconnected biogeochemical processes in an aquifer system.</title>
        <authorList>
            <person name="Anantharaman K."/>
            <person name="Brown C.T."/>
            <person name="Hug L.A."/>
            <person name="Sharon I."/>
            <person name="Castelle C.J."/>
            <person name="Probst A.J."/>
            <person name="Thomas B.C."/>
            <person name="Singh A."/>
            <person name="Wilkins M.J."/>
            <person name="Karaoz U."/>
            <person name="Brodie E.L."/>
            <person name="Williams K.H."/>
            <person name="Hubbard S.S."/>
            <person name="Banfield J.F."/>
        </authorList>
    </citation>
    <scope>NUCLEOTIDE SEQUENCE [LARGE SCALE GENOMIC DNA]</scope>
</reference>
<proteinExistence type="predicted"/>
<accession>A0A1F5Q951</accession>
<organism evidence="25 26">
    <name type="scientific">Candidatus Doudnabacteria bacterium RIFCSPLOWO2_02_FULL_48_13</name>
    <dbReference type="NCBI Taxonomy" id="1817845"/>
    <lineage>
        <taxon>Bacteria</taxon>
        <taxon>Candidatus Doudnaibacteriota</taxon>
    </lineage>
</organism>
<dbReference type="InterPro" id="IPR027421">
    <property type="entry name" value="DNA_pol_lamdba_lyase_dom_sf"/>
</dbReference>
<keyword evidence="14" id="KW-0915">Sodium</keyword>
<comment type="function">
    <text evidence="20">Repair polymerase that plays a key role in base-excision repair. During this process, the damaged base is excised by specific DNA glycosylases, the DNA backbone is nicked at the abasic site by an apurinic/apyrimidic (AP) endonuclease, and POLB removes 5'-deoxyribose-phosphate from the preincised AP site acting as a 5'-deoxyribose-phosphate lyase (5'-dRP lyase); through its DNA polymerase activity, it adds one nucleotide to the 3' end of the arising single-nucleotide gap. Conducts 'gap-filling' DNA synthesis in a stepwise distributive fashion rather than in a processive fashion as for other DNA polymerases. It is also able to cleave sugar-phosphate bonds 3' to an intact AP site, acting as an AP lyase.</text>
</comment>
<dbReference type="InterPro" id="IPR004013">
    <property type="entry name" value="PHP_dom"/>
</dbReference>
<feature type="domain" description="Helix-hairpin-helix DNA-binding motif class 1" evidence="22">
    <location>
        <begin position="53"/>
        <end position="72"/>
    </location>
</feature>
<dbReference type="GO" id="GO:0140078">
    <property type="term" value="F:class I DNA-(apurinic or apyrimidinic site) endonuclease activity"/>
    <property type="evidence" value="ECO:0007669"/>
    <property type="project" value="UniProtKB-EC"/>
</dbReference>
<evidence type="ECO:0000256" key="3">
    <source>
        <dbReference type="ARBA" id="ARBA00012417"/>
    </source>
</evidence>